<accession>A0A2J6PXS3</accession>
<evidence type="ECO:0000256" key="1">
    <source>
        <dbReference type="ARBA" id="ARBA00022723"/>
    </source>
</evidence>
<dbReference type="Proteomes" id="UP000235672">
    <property type="component" value="Unassembled WGS sequence"/>
</dbReference>
<gene>
    <name evidence="7" type="ORF">NA56DRAFT_629948</name>
</gene>
<evidence type="ECO:0000256" key="4">
    <source>
        <dbReference type="PROSITE-ProRule" id="PRU00601"/>
    </source>
</evidence>
<feature type="region of interest" description="Disordered" evidence="5">
    <location>
        <begin position="352"/>
        <end position="412"/>
    </location>
</feature>
<keyword evidence="3" id="KW-0862">Zinc</keyword>
<keyword evidence="1" id="KW-0479">Metal-binding</keyword>
<feature type="region of interest" description="Disordered" evidence="5">
    <location>
        <begin position="575"/>
        <end position="602"/>
    </location>
</feature>
<keyword evidence="2 4" id="KW-0863">Zinc-finger</keyword>
<organism evidence="7 8">
    <name type="scientific">Hyaloscypha hepaticicola</name>
    <dbReference type="NCBI Taxonomy" id="2082293"/>
    <lineage>
        <taxon>Eukaryota</taxon>
        <taxon>Fungi</taxon>
        <taxon>Dikarya</taxon>
        <taxon>Ascomycota</taxon>
        <taxon>Pezizomycotina</taxon>
        <taxon>Leotiomycetes</taxon>
        <taxon>Helotiales</taxon>
        <taxon>Hyaloscyphaceae</taxon>
        <taxon>Hyaloscypha</taxon>
    </lineage>
</organism>
<feature type="compositionally biased region" description="Basic and acidic residues" evidence="5">
    <location>
        <begin position="353"/>
        <end position="370"/>
    </location>
</feature>
<evidence type="ECO:0000259" key="6">
    <source>
        <dbReference type="PROSITE" id="PS51266"/>
    </source>
</evidence>
<keyword evidence="8" id="KW-1185">Reference proteome</keyword>
<evidence type="ECO:0000256" key="3">
    <source>
        <dbReference type="ARBA" id="ARBA00022833"/>
    </source>
</evidence>
<feature type="compositionally biased region" description="Polar residues" evidence="5">
    <location>
        <begin position="1"/>
        <end position="10"/>
    </location>
</feature>
<dbReference type="InterPro" id="IPR008913">
    <property type="entry name" value="Znf_CHY"/>
</dbReference>
<dbReference type="GO" id="GO:0008270">
    <property type="term" value="F:zinc ion binding"/>
    <property type="evidence" value="ECO:0007669"/>
    <property type="project" value="UniProtKB-KW"/>
</dbReference>
<dbReference type="Pfam" id="PF05495">
    <property type="entry name" value="zf-CHY"/>
    <property type="match status" value="1"/>
</dbReference>
<dbReference type="OrthoDB" id="10253329at2759"/>
<dbReference type="InterPro" id="IPR037274">
    <property type="entry name" value="Znf_CHY_sf"/>
</dbReference>
<protein>
    <recommendedName>
        <fullName evidence="6">CHY-type domain-containing protein</fullName>
    </recommendedName>
</protein>
<evidence type="ECO:0000313" key="7">
    <source>
        <dbReference type="EMBL" id="PMD18843.1"/>
    </source>
</evidence>
<evidence type="ECO:0000256" key="2">
    <source>
        <dbReference type="ARBA" id="ARBA00022771"/>
    </source>
</evidence>
<feature type="compositionally biased region" description="Basic and acidic residues" evidence="5">
    <location>
        <begin position="681"/>
        <end position="690"/>
    </location>
</feature>
<name>A0A2J6PXS3_9HELO</name>
<feature type="region of interest" description="Disordered" evidence="5">
    <location>
        <begin position="1"/>
        <end position="50"/>
    </location>
</feature>
<dbReference type="EMBL" id="KZ613492">
    <property type="protein sequence ID" value="PMD18843.1"/>
    <property type="molecule type" value="Genomic_DNA"/>
</dbReference>
<evidence type="ECO:0000256" key="5">
    <source>
        <dbReference type="SAM" id="MobiDB-lite"/>
    </source>
</evidence>
<feature type="compositionally biased region" description="Basic and acidic residues" evidence="5">
    <location>
        <begin position="14"/>
        <end position="25"/>
    </location>
</feature>
<proteinExistence type="predicted"/>
<dbReference type="AlphaFoldDB" id="A0A2J6PXS3"/>
<feature type="compositionally biased region" description="Acidic residues" evidence="5">
    <location>
        <begin position="384"/>
        <end position="410"/>
    </location>
</feature>
<dbReference type="STRING" id="1745343.A0A2J6PXS3"/>
<dbReference type="SUPFAM" id="SSF161219">
    <property type="entry name" value="CHY zinc finger-like"/>
    <property type="match status" value="1"/>
</dbReference>
<reference evidence="7 8" key="1">
    <citation type="submission" date="2016-05" db="EMBL/GenBank/DDBJ databases">
        <title>A degradative enzymes factory behind the ericoid mycorrhizal symbiosis.</title>
        <authorList>
            <consortium name="DOE Joint Genome Institute"/>
            <person name="Martino E."/>
            <person name="Morin E."/>
            <person name="Grelet G."/>
            <person name="Kuo A."/>
            <person name="Kohler A."/>
            <person name="Daghino S."/>
            <person name="Barry K."/>
            <person name="Choi C."/>
            <person name="Cichocki N."/>
            <person name="Clum A."/>
            <person name="Copeland A."/>
            <person name="Hainaut M."/>
            <person name="Haridas S."/>
            <person name="Labutti K."/>
            <person name="Lindquist E."/>
            <person name="Lipzen A."/>
            <person name="Khouja H.-R."/>
            <person name="Murat C."/>
            <person name="Ohm R."/>
            <person name="Olson A."/>
            <person name="Spatafora J."/>
            <person name="Veneault-Fourrey C."/>
            <person name="Henrissat B."/>
            <person name="Grigoriev I."/>
            <person name="Martin F."/>
            <person name="Perotto S."/>
        </authorList>
    </citation>
    <scope>NUCLEOTIDE SEQUENCE [LARGE SCALE GENOMIC DNA]</scope>
    <source>
        <strain evidence="7 8">UAMH 7357</strain>
    </source>
</reference>
<dbReference type="PROSITE" id="PS51266">
    <property type="entry name" value="ZF_CHY"/>
    <property type="match status" value="1"/>
</dbReference>
<evidence type="ECO:0000313" key="8">
    <source>
        <dbReference type="Proteomes" id="UP000235672"/>
    </source>
</evidence>
<sequence>MAETSSSANSPGVPRDDGTIQDRRQAVTKPVPASRVVPKPVPQAQTKDPREFQLGQIRRRFSPKETKASHGDTLLKFSLAPSDPDFPFEMTALECLLSVPIKYPGARPTLKVGNKDIPRGFALNVEAGFDGLANDKLEASLLDLMKALDKNLETFLSAPKADTVKLVPNKDTRHLSVLPFRSVEPTAVIEDRSDISQHTTPTSAKPVETFTAEQKVEASKKRETETRQLEARMGRLPLYKKSSDGIAYTLPLEPRRRAELPVALQAVKTVQLFVPLLYPLQPCRIGFEGVDPANSKAVIYRFEQKSKEKKETSLMGHINFLAQNMHVLVKTPLEPELSVVQPAPSLTVTAPESIDRGKAVEGHQDPDRSHIQYITRPPEWNVIDAEDLSGTDTDDLYSYDTEEETSDEDGGVGVKAAAAGEQEPSQQPTQNPERGTAISFPFIELYGIELLEIVVLNITVKCERCKDATEVKGLKNGITKSESCRKCASQLSITFRRDFVHAHAVRAGFLDLEGCIVGDMLPSTFIPTCSQCSTAYPLPGIVSVQGETTSNICRECHQKFTFKLPSVKFLRISSSNRLPPSSGPRRKKETLGLQPSTELPKRGRCRHYSKSYRWFRFSCCQKVYACDKCHDDEEEHPNEWANRMICGWCSREQNYRPDECGICHGVMSGKRGGGGFWEGGKGTRDRVKMSRKDKRKFRRPGGASKVKD</sequence>
<feature type="domain" description="CHY-type" evidence="6">
    <location>
        <begin position="598"/>
        <end position="665"/>
    </location>
</feature>
<feature type="region of interest" description="Disordered" evidence="5">
    <location>
        <begin position="675"/>
        <end position="708"/>
    </location>
</feature>